<proteinExistence type="predicted"/>
<accession>A0AA96WWJ5</accession>
<evidence type="ECO:0000313" key="1">
    <source>
        <dbReference type="EMBL" id="WNZ25242.1"/>
    </source>
</evidence>
<organism evidence="1">
    <name type="scientific">Leptolyngbya sp. NK1-12</name>
    <dbReference type="NCBI Taxonomy" id="2547451"/>
    <lineage>
        <taxon>Bacteria</taxon>
        <taxon>Bacillati</taxon>
        <taxon>Cyanobacteriota</taxon>
        <taxon>Cyanophyceae</taxon>
        <taxon>Leptolyngbyales</taxon>
        <taxon>Leptolyngbyaceae</taxon>
        <taxon>Leptolyngbya group</taxon>
        <taxon>Leptolyngbya</taxon>
    </lineage>
</organism>
<reference evidence="1" key="1">
    <citation type="submission" date="2020-05" db="EMBL/GenBank/DDBJ databases">
        <authorList>
            <person name="Zhu T."/>
            <person name="Keshari N."/>
            <person name="Lu X."/>
        </authorList>
    </citation>
    <scope>NUCLEOTIDE SEQUENCE</scope>
    <source>
        <strain evidence="1">NK1-12</strain>
    </source>
</reference>
<dbReference type="AlphaFoldDB" id="A0AA96WWJ5"/>
<name>A0AA96WWJ5_9CYAN</name>
<dbReference type="RefSeq" id="WP_035998469.1">
    <property type="nucleotide sequence ID" value="NZ_CP053586.1"/>
</dbReference>
<protein>
    <submittedName>
        <fullName evidence="1">Uncharacterized protein</fullName>
    </submittedName>
</protein>
<gene>
    <name evidence="1" type="ORF">HJG54_21880</name>
</gene>
<dbReference type="EMBL" id="CP053586">
    <property type="protein sequence ID" value="WNZ25242.1"/>
    <property type="molecule type" value="Genomic_DNA"/>
</dbReference>
<sequence length="85" mass="9337">MNQKVELKTFTQEEVLLAAETLNTAGIGKRRIMLTSESFSALEDQIRQLPNTPGLPPGEIVPGVGGYLYNIPVFVDPNNDGNYMI</sequence>